<protein>
    <submittedName>
        <fullName evidence="1">Zinc-containing alcohol dehydrogenase</fullName>
        <ecNumber evidence="1">1.6.5.-</ecNumber>
    </submittedName>
</protein>
<dbReference type="CDD" id="cd05280">
    <property type="entry name" value="MDR_yhdh_yhfp"/>
    <property type="match status" value="1"/>
</dbReference>
<dbReference type="Gene3D" id="3.90.180.10">
    <property type="entry name" value="Medium-chain alcohol dehydrogenases, catalytic domain"/>
    <property type="match status" value="1"/>
</dbReference>
<dbReference type="InterPro" id="IPR011032">
    <property type="entry name" value="GroES-like_sf"/>
</dbReference>
<dbReference type="InterPro" id="IPR013154">
    <property type="entry name" value="ADH-like_N"/>
</dbReference>
<comment type="caution">
    <text evidence="1">The sequence shown here is derived from an EMBL/GenBank/DDBJ whole genome shotgun (WGS) entry which is preliminary data.</text>
</comment>
<sequence>MNKFKAFQVNNVPHFHTSIIDQEMPLLSANEVLVKVAYSDVNYKDALASSESGGVIRSYPMTPGIDLSGTVVESRDERFKTDDSVLLTGYGLGVTQPGGYSQYQKVSGDWLIPLPKTLSLRQAMVLGTAGFTALLCVNALITKGMKTSDRIVVTGASGGVGSTAVAILKKLGFTSIIALSRKKESVEWLKKLGANEVLSPNEFLPEKTKPLGKQQIDYVIDTVGGDLLTQLLPLIAYDGAATLCGNAGGIKLTTTVLPFILRNIQLIGIDSVNVPHEKRFSLWQQLADLAIADDLFVKEIALEELPKVIQGLLAGQHQGRTLVNVGEMK</sequence>
<dbReference type="InterPro" id="IPR051397">
    <property type="entry name" value="Zn-ADH-like_protein"/>
</dbReference>
<dbReference type="Gene3D" id="3.40.50.720">
    <property type="entry name" value="NAD(P)-binding Rossmann-like Domain"/>
    <property type="match status" value="1"/>
</dbReference>
<keyword evidence="1" id="KW-0560">Oxidoreductase</keyword>
<dbReference type="InterPro" id="IPR020843">
    <property type="entry name" value="ER"/>
</dbReference>
<dbReference type="Proteomes" id="UP000352698">
    <property type="component" value="Unassembled WGS sequence"/>
</dbReference>
<dbReference type="EMBL" id="CABEEP010000001">
    <property type="protein sequence ID" value="VTQ60912.1"/>
    <property type="molecule type" value="Genomic_DNA"/>
</dbReference>
<dbReference type="PANTHER" id="PTHR43677:SF1">
    <property type="entry name" value="ACRYLYL-COA REDUCTASE ACUI-RELATED"/>
    <property type="match status" value="1"/>
</dbReference>
<dbReference type="SUPFAM" id="SSF51735">
    <property type="entry name" value="NAD(P)-binding Rossmann-fold domains"/>
    <property type="match status" value="1"/>
</dbReference>
<organism evidence="1 2">
    <name type="scientific">Enterococcus hirae</name>
    <dbReference type="NCBI Taxonomy" id="1354"/>
    <lineage>
        <taxon>Bacteria</taxon>
        <taxon>Bacillati</taxon>
        <taxon>Bacillota</taxon>
        <taxon>Bacilli</taxon>
        <taxon>Lactobacillales</taxon>
        <taxon>Enterococcaceae</taxon>
        <taxon>Enterococcus</taxon>
    </lineage>
</organism>
<evidence type="ECO:0000313" key="2">
    <source>
        <dbReference type="Proteomes" id="UP000352698"/>
    </source>
</evidence>
<dbReference type="EC" id="1.6.5.-" evidence="1"/>
<dbReference type="InterPro" id="IPR036291">
    <property type="entry name" value="NAD(P)-bd_dom_sf"/>
</dbReference>
<name>A0A4S2CF14_ENTHR</name>
<reference evidence="1 2" key="1">
    <citation type="submission" date="2019-05" db="EMBL/GenBank/DDBJ databases">
        <authorList>
            <consortium name="Pathogen Informatics"/>
        </authorList>
    </citation>
    <scope>NUCLEOTIDE SEQUENCE [LARGE SCALE GENOMIC DNA]</scope>
    <source>
        <strain evidence="1 2">NCTC12204</strain>
    </source>
</reference>
<dbReference type="PANTHER" id="PTHR43677">
    <property type="entry name" value="SHORT-CHAIN DEHYDROGENASE/REDUCTASE"/>
    <property type="match status" value="1"/>
</dbReference>
<dbReference type="GO" id="GO:0043957">
    <property type="term" value="F:acryloyl-CoA reductase (NADPH) activity"/>
    <property type="evidence" value="ECO:0007669"/>
    <property type="project" value="TreeGrafter"/>
</dbReference>
<dbReference type="SUPFAM" id="SSF50129">
    <property type="entry name" value="GroES-like"/>
    <property type="match status" value="1"/>
</dbReference>
<evidence type="ECO:0000313" key="1">
    <source>
        <dbReference type="EMBL" id="VTQ60912.1"/>
    </source>
</evidence>
<dbReference type="InterPro" id="IPR013149">
    <property type="entry name" value="ADH-like_C"/>
</dbReference>
<dbReference type="Pfam" id="PF08240">
    <property type="entry name" value="ADH_N"/>
    <property type="match status" value="1"/>
</dbReference>
<gene>
    <name evidence="1" type="primary">yhdH</name>
    <name evidence="1" type="ORF">NCTC12204_00706</name>
</gene>
<dbReference type="InterPro" id="IPR014188">
    <property type="entry name" value="Acrylyl-CoA_reductase_AcuI"/>
</dbReference>
<dbReference type="Pfam" id="PF00107">
    <property type="entry name" value="ADH_zinc_N"/>
    <property type="match status" value="1"/>
</dbReference>
<dbReference type="AlphaFoldDB" id="A0A4S2CF14"/>
<dbReference type="SMART" id="SM00829">
    <property type="entry name" value="PKS_ER"/>
    <property type="match status" value="1"/>
</dbReference>
<dbReference type="RefSeq" id="WP_010738292.1">
    <property type="nucleotide sequence ID" value="NZ_AP027299.1"/>
</dbReference>
<accession>A0A4S2CF14</accession>
<proteinExistence type="predicted"/>
<dbReference type="NCBIfam" id="TIGR02823">
    <property type="entry name" value="oxido_YhdH"/>
    <property type="match status" value="1"/>
</dbReference>